<keyword evidence="2" id="KW-1185">Reference proteome</keyword>
<accession>A0ACC2FLB7</accession>
<reference evidence="1" key="1">
    <citation type="submission" date="2021-05" db="EMBL/GenBank/DDBJ databases">
        <authorList>
            <person name="Pan Q."/>
            <person name="Jouanno E."/>
            <person name="Zahm M."/>
            <person name="Klopp C."/>
            <person name="Cabau C."/>
            <person name="Louis A."/>
            <person name="Berthelot C."/>
            <person name="Parey E."/>
            <person name="Roest Crollius H."/>
            <person name="Montfort J."/>
            <person name="Robinson-Rechavi M."/>
            <person name="Bouchez O."/>
            <person name="Lampietro C."/>
            <person name="Lopez Roques C."/>
            <person name="Donnadieu C."/>
            <person name="Postlethwait J."/>
            <person name="Bobe J."/>
            <person name="Dillon D."/>
            <person name="Chandos A."/>
            <person name="von Hippel F."/>
            <person name="Guiguen Y."/>
        </authorList>
    </citation>
    <scope>NUCLEOTIDE SEQUENCE</scope>
    <source>
        <strain evidence="1">YG-Jan2019</strain>
    </source>
</reference>
<dbReference type="EMBL" id="CM055752">
    <property type="protein sequence ID" value="KAJ7992154.1"/>
    <property type="molecule type" value="Genomic_DNA"/>
</dbReference>
<proteinExistence type="predicted"/>
<evidence type="ECO:0000313" key="1">
    <source>
        <dbReference type="EMBL" id="KAJ7992154.1"/>
    </source>
</evidence>
<name>A0ACC2FLB7_DALPE</name>
<gene>
    <name evidence="1" type="ORF">DPEC_G00275590</name>
</gene>
<evidence type="ECO:0000313" key="2">
    <source>
        <dbReference type="Proteomes" id="UP001157502"/>
    </source>
</evidence>
<protein>
    <submittedName>
        <fullName evidence="1">Uncharacterized protein</fullName>
    </submittedName>
</protein>
<sequence>MPVASTGVVPGVTPQVLEPLSDSTSSTMANDLDLIFLKGIMESPVEPDCPEETRLEAVRDNNVELVQEILRELSPFTCQSDTAAELTRILNEPHFQSLLETHDSVASQVCDTPPPSPCAYPEAPVSNQPLLPDAVRMVGIRKVAGEHLGVTFRVEAGELVIARILHGGMIDQQGLLHTGDIIKEVNGTEVGQDPRVLQEMLQEASGSVVLKILPSYQEGHSPGQVFVKCHYDYDPANDNLIPCKEAGLKFYTGDVLQIVNQDDVNWWQARRCVEGGSAGLIPSQLLEEKRKAFVKRDVELAPAGNLCTGVAGKNKKKKMMYLTTKNAEFDRHELLIYEEVAKVPPFRRKTLVLIGAQGVGRRSLKNKLLLSDPRHYGTTVPHTSRKPKPGEREERMYAFTSRSAMETDIKSGRYLEHGEYDGNLYGTKADSIHKVVEAGRICVLDPNPRALKVLRTSEFLPYVVFIKAPDLEVIKATNQSAVEAGVVTKLLTDAELKRTAEESARIERSYGHFFDLTVVNDNLGECYMNVKSALEKVSATAQSVIHNASATCACADTLERGLLTCRPLHYNRFSGTVVTLLGAWVTISIMNYSRRKTVFSQECLRPPGPLVTDRKQREEVLKKGFRLDRVPVNLDAIVIGSGIGGLTAAALLAKAGKRVVVLEQHDQAGGCTHSFQNQGFEFDVGVHYLGQLHDNSMYRVALDQISEGQIKFNRMEQHFDTVVLGLGDERRDYHILSGKTEMMENLKRQFPDDKLAVDEYFKYMKMAARRISLLAVLKMMPMWLAHFLSRTGLLDRISSVFSMAVTKHTEKMATLTKNKDLHAVSAYLFYGVPPKESSFLINTLLLQHYKRGAYYPVGGASEIAFHIIPVIRKAGGAVLVRAPVQRVLLDEEGSAYGVTVRRGQEEVKVLAPVVISNAGIFNTFEKFLPPEVQAKPDIQALLGSVKHGMGNLLVFVGLDGTTEELGISSMNYWMYKHNDLDTLMERYTSLNREEVVGNIPMMFVTFPSAKDPSAATRCPGKSCMTLLSLAKFEWFEDWKDTKLSKRGSEYEDLKMSMAKELLDWALVIFPQLRDKVVFMEAATPLTNMHYLGSPRGEWYGAEHNLDRFSPEVVARTRPATPVKGLYITGQDVFCNGVAGALHGGILCASAVLDRILYMDLLTLKKQLKKQAREKACKKA</sequence>
<dbReference type="Proteomes" id="UP001157502">
    <property type="component" value="Chromosome 25"/>
</dbReference>
<organism evidence="1 2">
    <name type="scientific">Dallia pectoralis</name>
    <name type="common">Alaska blackfish</name>
    <dbReference type="NCBI Taxonomy" id="75939"/>
    <lineage>
        <taxon>Eukaryota</taxon>
        <taxon>Metazoa</taxon>
        <taxon>Chordata</taxon>
        <taxon>Craniata</taxon>
        <taxon>Vertebrata</taxon>
        <taxon>Euteleostomi</taxon>
        <taxon>Actinopterygii</taxon>
        <taxon>Neopterygii</taxon>
        <taxon>Teleostei</taxon>
        <taxon>Protacanthopterygii</taxon>
        <taxon>Esociformes</taxon>
        <taxon>Umbridae</taxon>
        <taxon>Dallia</taxon>
    </lineage>
</organism>
<comment type="caution">
    <text evidence="1">The sequence shown here is derived from an EMBL/GenBank/DDBJ whole genome shotgun (WGS) entry which is preliminary data.</text>
</comment>